<dbReference type="NCBIfam" id="NF008382">
    <property type="entry name" value="PRK11177.1"/>
    <property type="match status" value="1"/>
</dbReference>
<evidence type="ECO:0000256" key="14">
    <source>
        <dbReference type="ARBA" id="ARBA00022842"/>
    </source>
</evidence>
<dbReference type="PRINTS" id="PR01736">
    <property type="entry name" value="PHPHTRNFRASE"/>
</dbReference>
<dbReference type="InterPro" id="IPR036637">
    <property type="entry name" value="Phosphohistidine_dom_sf"/>
</dbReference>
<comment type="subcellular location">
    <subcellularLocation>
        <location evidence="3 16">Cytoplasm</location>
    </subcellularLocation>
</comment>
<dbReference type="InterPro" id="IPR036618">
    <property type="entry name" value="PtsI_HPr-bd_sf"/>
</dbReference>
<dbReference type="FunFam" id="3.50.30.10:FF:000001">
    <property type="entry name" value="Phosphoenolpyruvate-protein phosphotransferase"/>
    <property type="match status" value="1"/>
</dbReference>
<evidence type="ECO:0000259" key="20">
    <source>
        <dbReference type="Pfam" id="PF00391"/>
    </source>
</evidence>
<dbReference type="GO" id="GO:0008965">
    <property type="term" value="F:phosphoenolpyruvate-protein phosphotransferase activity"/>
    <property type="evidence" value="ECO:0007669"/>
    <property type="project" value="UniProtKB-EC"/>
</dbReference>
<dbReference type="SUPFAM" id="SSF51621">
    <property type="entry name" value="Phosphoenolpyruvate/pyruvate domain"/>
    <property type="match status" value="1"/>
</dbReference>
<feature type="active site" description="Proton donor" evidence="17">
    <location>
        <position position="502"/>
    </location>
</feature>
<dbReference type="EMBL" id="PGCP01000018">
    <property type="protein sequence ID" value="PJC92895.1"/>
    <property type="molecule type" value="Genomic_DNA"/>
</dbReference>
<dbReference type="Gene3D" id="1.10.274.10">
    <property type="entry name" value="PtsI, HPr-binding domain"/>
    <property type="match status" value="1"/>
</dbReference>
<keyword evidence="11 16" id="KW-0598">Phosphotransferase system</keyword>
<dbReference type="Gene3D" id="3.20.20.60">
    <property type="entry name" value="Phosphoenolpyruvate-binding domains"/>
    <property type="match status" value="1"/>
</dbReference>
<evidence type="ECO:0000256" key="15">
    <source>
        <dbReference type="ARBA" id="ARBA00033235"/>
    </source>
</evidence>
<comment type="cofactor">
    <cofactor evidence="2 16 19">
        <name>Mg(2+)</name>
        <dbReference type="ChEBI" id="CHEBI:18420"/>
    </cofactor>
</comment>
<dbReference type="PROSITE" id="PS00742">
    <property type="entry name" value="PEP_ENZYMES_2"/>
    <property type="match status" value="1"/>
</dbReference>
<dbReference type="InterPro" id="IPR008731">
    <property type="entry name" value="PTS_EIN"/>
</dbReference>
<protein>
    <recommendedName>
        <fullName evidence="6 16">Phosphoenolpyruvate-protein phosphotransferase</fullName>
        <ecNumber evidence="5 16">2.7.3.9</ecNumber>
    </recommendedName>
    <alternativeName>
        <fullName evidence="15 16">Phosphotransferase system, enzyme I</fullName>
    </alternativeName>
</protein>
<dbReference type="EC" id="2.7.3.9" evidence="5 16"/>
<feature type="domain" description="Phosphotransferase system enzyme I N-terminal" evidence="22">
    <location>
        <begin position="4"/>
        <end position="126"/>
    </location>
</feature>
<accession>A0A2M8H8M3</accession>
<dbReference type="Gene3D" id="3.50.30.10">
    <property type="entry name" value="Phosphohistidine domain"/>
    <property type="match status" value="1"/>
</dbReference>
<dbReference type="OrthoDB" id="9765468at2"/>
<dbReference type="FunFam" id="3.20.20.60:FF:000007">
    <property type="entry name" value="Phosphoenolpyruvate-protein phosphotransferase"/>
    <property type="match status" value="1"/>
</dbReference>
<comment type="function">
    <text evidence="16">General (non sugar-specific) component of the phosphoenolpyruvate-dependent sugar phosphotransferase system (sugar PTS). This major carbohydrate active-transport system catalyzes the phosphorylation of incoming sugar substrates concomitantly with their translocation across the cell membrane. Enzyme I transfers the phosphoryl group from phosphoenolpyruvate (PEP) to the phosphoryl carrier protein (HPr).</text>
</comment>
<dbReference type="PROSITE" id="PS00370">
    <property type="entry name" value="PEP_ENZYMES_PHOS_SITE"/>
    <property type="match status" value="1"/>
</dbReference>
<evidence type="ECO:0000256" key="9">
    <source>
        <dbReference type="ARBA" id="ARBA00022597"/>
    </source>
</evidence>
<evidence type="ECO:0000256" key="4">
    <source>
        <dbReference type="ARBA" id="ARBA00007837"/>
    </source>
</evidence>
<dbReference type="NCBIfam" id="TIGR01417">
    <property type="entry name" value="PTS_I_fam"/>
    <property type="match status" value="1"/>
</dbReference>
<feature type="domain" description="PEP-utilising enzyme mobile" evidence="20">
    <location>
        <begin position="153"/>
        <end position="223"/>
    </location>
</feature>
<feature type="domain" description="PEP-utilising enzyme C-terminal" evidence="21">
    <location>
        <begin position="251"/>
        <end position="541"/>
    </location>
</feature>
<dbReference type="GO" id="GO:0009401">
    <property type="term" value="P:phosphoenolpyruvate-dependent sugar phosphotransferase system"/>
    <property type="evidence" value="ECO:0007669"/>
    <property type="project" value="UniProtKB-KW"/>
</dbReference>
<comment type="caution">
    <text evidence="23">The sequence shown here is derived from an EMBL/GenBank/DDBJ whole genome shotgun (WGS) entry which is preliminary data.</text>
</comment>
<feature type="binding site" evidence="19">
    <location>
        <position position="455"/>
    </location>
    <ligand>
        <name>Mg(2+)</name>
        <dbReference type="ChEBI" id="CHEBI:18420"/>
    </ligand>
</feature>
<dbReference type="FunFam" id="1.10.274.10:FF:000001">
    <property type="entry name" value="Phosphoenolpyruvate-protein phosphotransferase"/>
    <property type="match status" value="1"/>
</dbReference>
<dbReference type="GO" id="GO:0016301">
    <property type="term" value="F:kinase activity"/>
    <property type="evidence" value="ECO:0007669"/>
    <property type="project" value="UniProtKB-KW"/>
</dbReference>
<dbReference type="InterPro" id="IPR008279">
    <property type="entry name" value="PEP-util_enz_mobile_dom"/>
</dbReference>
<evidence type="ECO:0000313" key="24">
    <source>
        <dbReference type="Proteomes" id="UP000232060"/>
    </source>
</evidence>
<keyword evidence="24" id="KW-1185">Reference proteome</keyword>
<keyword evidence="10 16" id="KW-0808">Transferase</keyword>
<keyword evidence="14 16" id="KW-0460">Magnesium</keyword>
<evidence type="ECO:0000256" key="8">
    <source>
        <dbReference type="ARBA" id="ARBA00022490"/>
    </source>
</evidence>
<keyword evidence="9 16" id="KW-0762">Sugar transport</keyword>
<feature type="binding site" evidence="18">
    <location>
        <position position="296"/>
    </location>
    <ligand>
        <name>phosphoenolpyruvate</name>
        <dbReference type="ChEBI" id="CHEBI:58702"/>
    </ligand>
</feature>
<dbReference type="InterPro" id="IPR018274">
    <property type="entry name" value="PEP_util_AS"/>
</dbReference>
<dbReference type="PIRSF" id="PIRSF000732">
    <property type="entry name" value="PTS_enzyme_I"/>
    <property type="match status" value="1"/>
</dbReference>
<dbReference type="Proteomes" id="UP000232060">
    <property type="component" value="Unassembled WGS sequence"/>
</dbReference>
<dbReference type="InterPro" id="IPR006318">
    <property type="entry name" value="PTS_EI-like"/>
</dbReference>
<evidence type="ECO:0000256" key="17">
    <source>
        <dbReference type="PIRSR" id="PIRSR000732-1"/>
    </source>
</evidence>
<dbReference type="InterPro" id="IPR015813">
    <property type="entry name" value="Pyrv/PenolPyrv_kinase-like_dom"/>
</dbReference>
<keyword evidence="8 16" id="KW-0963">Cytoplasm</keyword>
<keyword evidence="23" id="KW-0670">Pyruvate</keyword>
<reference evidence="23 24" key="1">
    <citation type="submission" date="2017-11" db="EMBL/GenBank/DDBJ databases">
        <title>Draft genome sequence of environmental isolate Aeromonas lusitania sp. nov. MDC 2473.</title>
        <authorList>
            <person name="Colston S.M."/>
            <person name="Navarro A."/>
            <person name="Martinez-Murcia A.J."/>
            <person name="Graf J."/>
        </authorList>
    </citation>
    <scope>NUCLEOTIDE SEQUENCE [LARGE SCALE GENOMIC DNA]</scope>
    <source>
        <strain evidence="23 24">MDC 2473</strain>
    </source>
</reference>
<evidence type="ECO:0000256" key="16">
    <source>
        <dbReference type="PIRNR" id="PIRNR000732"/>
    </source>
</evidence>
<evidence type="ECO:0000256" key="5">
    <source>
        <dbReference type="ARBA" id="ARBA00012232"/>
    </source>
</evidence>
<keyword evidence="13 16" id="KW-0418">Kinase</keyword>
<keyword evidence="12 16" id="KW-0479">Metal-binding</keyword>
<evidence type="ECO:0000256" key="1">
    <source>
        <dbReference type="ARBA" id="ARBA00000683"/>
    </source>
</evidence>
<dbReference type="InterPro" id="IPR024692">
    <property type="entry name" value="PTS_EI"/>
</dbReference>
<evidence type="ECO:0000256" key="2">
    <source>
        <dbReference type="ARBA" id="ARBA00001946"/>
    </source>
</evidence>
<dbReference type="RefSeq" id="WP_100860250.1">
    <property type="nucleotide sequence ID" value="NZ_PGCP01000018.1"/>
</dbReference>
<evidence type="ECO:0000256" key="6">
    <source>
        <dbReference type="ARBA" id="ARBA00016544"/>
    </source>
</evidence>
<comment type="similarity">
    <text evidence="4 16">Belongs to the PEP-utilizing enzyme family.</text>
</comment>
<feature type="binding site" evidence="18">
    <location>
        <position position="465"/>
    </location>
    <ligand>
        <name>phosphoenolpyruvate</name>
        <dbReference type="ChEBI" id="CHEBI:58702"/>
    </ligand>
</feature>
<name>A0A2M8H8M3_9GAMM</name>
<keyword evidence="7 16" id="KW-0813">Transport</keyword>
<evidence type="ECO:0000256" key="7">
    <source>
        <dbReference type="ARBA" id="ARBA00022448"/>
    </source>
</evidence>
<dbReference type="Pfam" id="PF02896">
    <property type="entry name" value="PEP-utilizers_C"/>
    <property type="match status" value="1"/>
</dbReference>
<organism evidence="23 24">
    <name type="scientific">Aeromonas lusitana</name>
    <dbReference type="NCBI Taxonomy" id="931529"/>
    <lineage>
        <taxon>Bacteria</taxon>
        <taxon>Pseudomonadati</taxon>
        <taxon>Pseudomonadota</taxon>
        <taxon>Gammaproteobacteria</taxon>
        <taxon>Aeromonadales</taxon>
        <taxon>Aeromonadaceae</taxon>
        <taxon>Aeromonas</taxon>
    </lineage>
</organism>
<feature type="binding site" evidence="19">
    <location>
        <position position="431"/>
    </location>
    <ligand>
        <name>Mg(2+)</name>
        <dbReference type="ChEBI" id="CHEBI:18420"/>
    </ligand>
</feature>
<sequence>MISGILASPGIAFGKALLLKEDEIVINQGKISVDQIDAEINRFLEARTKSAAQLEAIKEMAGRTFGEEKEAIFEGHIMLLEDEELEGDIRSFIKDNKASADKAIYEVIEQYAKMMAELDDPYLRERATDFRDIGTRLVKNVLGIAVVNLSTIDEEVILVAKDLTPSETAQINLKYVLGFVTDIGGRTSHTSIMARSLELPAIVGTNDITARVNNGDMLILDGINNQIIVNPSADQLTEAKKFQTQFQAEKDELAKLKDLPAITLDGHQVEVCANIGTVKDTEGAIRNGAEGVGLYRTEFLFMDRDALPTEDEQFKAYKEVAEAMPDQPIIVRTMDIGGDKELPYMNFPKEMNPFLGWRAVRIFFDREDIMHAQLKAILRASAFGKLRIMFPMIISVEEFRSLKATVEQLKAELRADGKAFDESIEVGIMIETPAAAVMAHHLAKEVDFFSIGTNDLTQYTLAVDRGNEMISAMYNPLSPSVLTLIKMVIDASHDNGKWTGMCGELAGDERATLLLLGMGLDEFSMSAISVPRIKKLIRNTNFEDVKAMADQALSYATAAEIEACVDNFIKQKAVC</sequence>
<evidence type="ECO:0000313" key="23">
    <source>
        <dbReference type="EMBL" id="PJC92895.1"/>
    </source>
</evidence>
<evidence type="ECO:0000256" key="18">
    <source>
        <dbReference type="PIRSR" id="PIRSR000732-2"/>
    </source>
</evidence>
<dbReference type="AlphaFoldDB" id="A0A2M8H8M3"/>
<dbReference type="GO" id="GO:0046872">
    <property type="term" value="F:metal ion binding"/>
    <property type="evidence" value="ECO:0007669"/>
    <property type="project" value="UniProtKB-KW"/>
</dbReference>
<proteinExistence type="inferred from homology"/>
<dbReference type="SUPFAM" id="SSF52009">
    <property type="entry name" value="Phosphohistidine domain"/>
    <property type="match status" value="1"/>
</dbReference>
<evidence type="ECO:0000256" key="3">
    <source>
        <dbReference type="ARBA" id="ARBA00004496"/>
    </source>
</evidence>
<feature type="active site" description="Tele-phosphohistidine intermediate" evidence="17">
    <location>
        <position position="189"/>
    </location>
</feature>
<evidence type="ECO:0000256" key="10">
    <source>
        <dbReference type="ARBA" id="ARBA00022679"/>
    </source>
</evidence>
<gene>
    <name evidence="23" type="ORF">CUC44_12485</name>
</gene>
<dbReference type="InterPro" id="IPR050499">
    <property type="entry name" value="PEP-utilizing_PTS_enzyme"/>
</dbReference>
<comment type="catalytic activity">
    <reaction evidence="1 16">
        <text>L-histidyl-[protein] + phosphoenolpyruvate = N(pros)-phospho-L-histidyl-[protein] + pyruvate</text>
        <dbReference type="Rhea" id="RHEA:23880"/>
        <dbReference type="Rhea" id="RHEA-COMP:9745"/>
        <dbReference type="Rhea" id="RHEA-COMP:9746"/>
        <dbReference type="ChEBI" id="CHEBI:15361"/>
        <dbReference type="ChEBI" id="CHEBI:29979"/>
        <dbReference type="ChEBI" id="CHEBI:58702"/>
        <dbReference type="ChEBI" id="CHEBI:64837"/>
        <dbReference type="EC" id="2.7.3.9"/>
    </reaction>
</comment>
<evidence type="ECO:0000259" key="22">
    <source>
        <dbReference type="Pfam" id="PF05524"/>
    </source>
</evidence>
<evidence type="ECO:0000256" key="11">
    <source>
        <dbReference type="ARBA" id="ARBA00022683"/>
    </source>
</evidence>
<evidence type="ECO:0000256" key="12">
    <source>
        <dbReference type="ARBA" id="ARBA00022723"/>
    </source>
</evidence>
<dbReference type="Pfam" id="PF00391">
    <property type="entry name" value="PEP-utilizers"/>
    <property type="match status" value="1"/>
</dbReference>
<dbReference type="InterPro" id="IPR000121">
    <property type="entry name" value="PEP_util_C"/>
</dbReference>
<feature type="binding site" evidence="18">
    <location>
        <position position="332"/>
    </location>
    <ligand>
        <name>phosphoenolpyruvate</name>
        <dbReference type="ChEBI" id="CHEBI:58702"/>
    </ligand>
</feature>
<feature type="binding site" evidence="18">
    <location>
        <begin position="454"/>
        <end position="455"/>
    </location>
    <ligand>
        <name>phosphoenolpyruvate</name>
        <dbReference type="ChEBI" id="CHEBI:58702"/>
    </ligand>
</feature>
<dbReference type="InterPro" id="IPR040442">
    <property type="entry name" value="Pyrv_kinase-like_dom_sf"/>
</dbReference>
<dbReference type="SUPFAM" id="SSF47831">
    <property type="entry name" value="Enzyme I of the PEP:sugar phosphotransferase system HPr-binding (sub)domain"/>
    <property type="match status" value="1"/>
</dbReference>
<dbReference type="InterPro" id="IPR023151">
    <property type="entry name" value="PEP_util_CS"/>
</dbReference>
<evidence type="ECO:0000259" key="21">
    <source>
        <dbReference type="Pfam" id="PF02896"/>
    </source>
</evidence>
<evidence type="ECO:0000256" key="19">
    <source>
        <dbReference type="PIRSR" id="PIRSR000732-3"/>
    </source>
</evidence>
<dbReference type="Pfam" id="PF05524">
    <property type="entry name" value="PEP-utilisers_N"/>
    <property type="match status" value="1"/>
</dbReference>
<dbReference type="GO" id="GO:0005737">
    <property type="term" value="C:cytoplasm"/>
    <property type="evidence" value="ECO:0007669"/>
    <property type="project" value="UniProtKB-SubCell"/>
</dbReference>
<evidence type="ECO:0000256" key="13">
    <source>
        <dbReference type="ARBA" id="ARBA00022777"/>
    </source>
</evidence>
<dbReference type="PANTHER" id="PTHR46244">
    <property type="entry name" value="PHOSPHOENOLPYRUVATE-PROTEIN PHOSPHOTRANSFERASE"/>
    <property type="match status" value="1"/>
</dbReference>
<dbReference type="PANTHER" id="PTHR46244:SF6">
    <property type="entry name" value="PHOSPHOENOLPYRUVATE-PROTEIN PHOSPHOTRANSFERASE"/>
    <property type="match status" value="1"/>
</dbReference>